<feature type="site" description="Transition state stabilizer" evidence="17">
    <location>
        <position position="385"/>
    </location>
</feature>
<dbReference type="CDD" id="cd02853">
    <property type="entry name" value="E_set_MTHase_like_N"/>
    <property type="match status" value="1"/>
</dbReference>
<evidence type="ECO:0000256" key="9">
    <source>
        <dbReference type="ARBA" id="ARBA00023295"/>
    </source>
</evidence>
<dbReference type="InterPro" id="IPR012768">
    <property type="entry name" value="Trehalose_TreZ"/>
</dbReference>
<evidence type="ECO:0000313" key="19">
    <source>
        <dbReference type="EMBL" id="ROR92811.1"/>
    </source>
</evidence>
<dbReference type="SUPFAM" id="SSF81296">
    <property type="entry name" value="E set domains"/>
    <property type="match status" value="1"/>
</dbReference>
<dbReference type="Pfam" id="PF00128">
    <property type="entry name" value="Alpha-amylase"/>
    <property type="match status" value="1"/>
</dbReference>
<evidence type="ECO:0000256" key="6">
    <source>
        <dbReference type="ARBA" id="ARBA00022490"/>
    </source>
</evidence>
<sequence length="585" mass="64005">MVRDRFDVWAPDARRVRLSVVVDGAEQVLAMRQGDDGWWTPEAAPTATVVDYGYLVDDAETPKPDPRSRWQPEGVHARSRTFDAAAFAWTDQAWTGRQLAGSVVYELHLGTFTPEGTLDAAIEHLPHLVDLGVDLVELLPVNAVNGTHNWGYDGVLWYAVHEPYGGPAAYQRFVDACHAHGLGVVQDVVYNHLGPSGNYLPVFGPYLHATGQNSWGSSLNLDGEGSAEVRRYVIDNARMWLEDLHVDALRLDAVHALADTSITHLLEELATEVDALSAHLRRPLTLIAESDLNDTRMVTPREAGGRGIHAQWSDDFHHAVHVALTGETSGYYGDFAPLSALAKVCERGFLHDGTWSSFRGARHGRPVDTAAMPTWRLVVANQNHDQIGNRAVGDRLAATLDDDQLVCAALLTLAGPFTPMLFQGEEWAASTPFQFFTSHPEPELAEAVRTGRRAEFASHGWGEQEVPDPQDPATYERSRLDWSELAGGRHAVVLEAYRELGRLRREVPALTDPSFGSVACTADEESRVFTLRRGDTLMVVNFGSSPTSVALDGPAEQLFATPSGVTVHPDRVDVPAHGGVLLRVA</sequence>
<dbReference type="OrthoDB" id="9800174at2"/>
<reference evidence="19 20" key="1">
    <citation type="submission" date="2018-11" db="EMBL/GenBank/DDBJ databases">
        <title>Sequencing the genomes of 1000 actinobacteria strains.</title>
        <authorList>
            <person name="Klenk H.-P."/>
        </authorList>
    </citation>
    <scope>NUCLEOTIDE SEQUENCE [LARGE SCALE GENOMIC DNA]</scope>
    <source>
        <strain evidence="19 20">DSM 12652</strain>
    </source>
</reference>
<evidence type="ECO:0000256" key="10">
    <source>
        <dbReference type="ARBA" id="ARBA00032057"/>
    </source>
</evidence>
<evidence type="ECO:0000256" key="2">
    <source>
        <dbReference type="ARBA" id="ARBA00005199"/>
    </source>
</evidence>
<evidence type="ECO:0000256" key="12">
    <source>
        <dbReference type="ARBA" id="ARBA00034013"/>
    </source>
</evidence>
<evidence type="ECO:0000256" key="3">
    <source>
        <dbReference type="ARBA" id="ARBA00008061"/>
    </source>
</evidence>
<gene>
    <name evidence="19" type="ORF">EDD33_3711</name>
</gene>
<dbReference type="Gene3D" id="3.20.20.80">
    <property type="entry name" value="Glycosidases"/>
    <property type="match status" value="1"/>
</dbReference>
<evidence type="ECO:0000256" key="13">
    <source>
        <dbReference type="NCBIfam" id="TIGR02402"/>
    </source>
</evidence>
<evidence type="ECO:0000256" key="5">
    <source>
        <dbReference type="ARBA" id="ARBA00015938"/>
    </source>
</evidence>
<keyword evidence="7 14" id="KW-0378">Hydrolase</keyword>
<feature type="binding site" evidence="16">
    <location>
        <begin position="384"/>
        <end position="389"/>
    </location>
    <ligand>
        <name>substrate</name>
    </ligand>
</feature>
<dbReference type="GO" id="GO:0005992">
    <property type="term" value="P:trehalose biosynthetic process"/>
    <property type="evidence" value="ECO:0007669"/>
    <property type="project" value="UniProtKB-UniRule"/>
</dbReference>
<dbReference type="NCBIfam" id="TIGR02402">
    <property type="entry name" value="trehalose_TreZ"/>
    <property type="match status" value="1"/>
</dbReference>
<dbReference type="CDD" id="cd11325">
    <property type="entry name" value="AmyAc_GTHase"/>
    <property type="match status" value="1"/>
</dbReference>
<dbReference type="InterPro" id="IPR013783">
    <property type="entry name" value="Ig-like_fold"/>
</dbReference>
<dbReference type="EMBL" id="RKHO01000001">
    <property type="protein sequence ID" value="ROR92811.1"/>
    <property type="molecule type" value="Genomic_DNA"/>
</dbReference>
<dbReference type="RefSeq" id="WP_123392478.1">
    <property type="nucleotide sequence ID" value="NZ_RKHO01000001.1"/>
</dbReference>
<dbReference type="Gene3D" id="2.60.40.10">
    <property type="entry name" value="Immunoglobulins"/>
    <property type="match status" value="1"/>
</dbReference>
<feature type="binding site" evidence="16">
    <location>
        <begin position="314"/>
        <end position="318"/>
    </location>
    <ligand>
        <name>substrate</name>
    </ligand>
</feature>
<dbReference type="PANTHER" id="PTHR43651">
    <property type="entry name" value="1,4-ALPHA-GLUCAN-BRANCHING ENZYME"/>
    <property type="match status" value="1"/>
</dbReference>
<dbReference type="Pfam" id="PF11941">
    <property type="entry name" value="DUF3459"/>
    <property type="match status" value="1"/>
</dbReference>
<comment type="subcellular location">
    <subcellularLocation>
        <location evidence="1 15">Cytoplasm</location>
    </subcellularLocation>
</comment>
<evidence type="ECO:0000256" key="1">
    <source>
        <dbReference type="ARBA" id="ARBA00004496"/>
    </source>
</evidence>
<dbReference type="PANTHER" id="PTHR43651:SF11">
    <property type="entry name" value="MALTO-OLIGOSYLTREHALOSE TREHALOHYDROLASE"/>
    <property type="match status" value="1"/>
</dbReference>
<evidence type="ECO:0000256" key="11">
    <source>
        <dbReference type="ARBA" id="ARBA00033284"/>
    </source>
</evidence>
<comment type="pathway">
    <text evidence="2 14">Glycan biosynthesis; trehalose biosynthesis.</text>
</comment>
<dbReference type="SUPFAM" id="SSF51445">
    <property type="entry name" value="(Trans)glycosidases"/>
    <property type="match status" value="1"/>
</dbReference>
<organism evidence="19 20">
    <name type="scientific">Nocardioides aurantiacus</name>
    <dbReference type="NCBI Taxonomy" id="86796"/>
    <lineage>
        <taxon>Bacteria</taxon>
        <taxon>Bacillati</taxon>
        <taxon>Actinomycetota</taxon>
        <taxon>Actinomycetes</taxon>
        <taxon>Propionibacteriales</taxon>
        <taxon>Nocardioidaceae</taxon>
        <taxon>Nocardioides</taxon>
    </lineage>
</organism>
<dbReference type="GO" id="GO:0005737">
    <property type="term" value="C:cytoplasm"/>
    <property type="evidence" value="ECO:0007669"/>
    <property type="project" value="UniProtKB-SubCell"/>
</dbReference>
<feature type="active site" description="Proton donor" evidence="15">
    <location>
        <position position="289"/>
    </location>
</feature>
<dbReference type="PIRSF" id="PIRSF006337">
    <property type="entry name" value="Trehalose_TreZ"/>
    <property type="match status" value="1"/>
</dbReference>
<proteinExistence type="inferred from homology"/>
<dbReference type="UniPathway" id="UPA00299"/>
<evidence type="ECO:0000256" key="7">
    <source>
        <dbReference type="ARBA" id="ARBA00022801"/>
    </source>
</evidence>
<dbReference type="InterPro" id="IPR017853">
    <property type="entry name" value="GH"/>
</dbReference>
<feature type="binding site" evidence="16">
    <location>
        <begin position="250"/>
        <end position="255"/>
    </location>
    <ligand>
        <name>substrate</name>
    </ligand>
</feature>
<evidence type="ECO:0000259" key="18">
    <source>
        <dbReference type="SMART" id="SM00642"/>
    </source>
</evidence>
<comment type="caution">
    <text evidence="19">The sequence shown here is derived from an EMBL/GenBank/DDBJ whole genome shotgun (WGS) entry which is preliminary data.</text>
</comment>
<accession>A0A3N2CZ45</accession>
<evidence type="ECO:0000256" key="15">
    <source>
        <dbReference type="PIRSR" id="PIRSR006337-1"/>
    </source>
</evidence>
<keyword evidence="9 14" id="KW-0326">Glycosidase</keyword>
<evidence type="ECO:0000256" key="14">
    <source>
        <dbReference type="PIRNR" id="PIRNR006337"/>
    </source>
</evidence>
<dbReference type="EC" id="3.2.1.141" evidence="4 13"/>
<dbReference type="InterPro" id="IPR006047">
    <property type="entry name" value="GH13_cat_dom"/>
</dbReference>
<dbReference type="InterPro" id="IPR022567">
    <property type="entry name" value="DUF3459"/>
</dbReference>
<dbReference type="AlphaFoldDB" id="A0A3N2CZ45"/>
<dbReference type="GO" id="GO:0033942">
    <property type="term" value="F:4-alpha-D-(1-&gt;4)-alpha-D-glucanotrehalose trehalohydrolase activity"/>
    <property type="evidence" value="ECO:0007669"/>
    <property type="project" value="UniProtKB-EC"/>
</dbReference>
<keyword evidence="20" id="KW-1185">Reference proteome</keyword>
<evidence type="ECO:0000313" key="20">
    <source>
        <dbReference type="Proteomes" id="UP000281738"/>
    </source>
</evidence>
<comment type="similarity">
    <text evidence="3 14">Belongs to the glycosyl hydrolase 13 family.</text>
</comment>
<evidence type="ECO:0000256" key="8">
    <source>
        <dbReference type="ARBA" id="ARBA00023277"/>
    </source>
</evidence>
<evidence type="ECO:0000256" key="17">
    <source>
        <dbReference type="PIRSR" id="PIRSR006337-3"/>
    </source>
</evidence>
<keyword evidence="8" id="KW-0119">Carbohydrate metabolism</keyword>
<evidence type="ECO:0000256" key="16">
    <source>
        <dbReference type="PIRSR" id="PIRSR006337-2"/>
    </source>
</evidence>
<protein>
    <recommendedName>
        <fullName evidence="5 13">Malto-oligosyltrehalose trehalohydrolase</fullName>
        <shortName evidence="14">MTHase</shortName>
        <ecNumber evidence="4 13">3.2.1.141</ecNumber>
    </recommendedName>
    <alternativeName>
        <fullName evidence="11 14">4-alpha-D-((1-&gt;4)-alpha-D-glucano)trehalose trehalohydrolase</fullName>
    </alternativeName>
    <alternativeName>
        <fullName evidence="10 14">Maltooligosyl trehalose trehalohydrolase</fullName>
    </alternativeName>
</protein>
<dbReference type="SMART" id="SM00642">
    <property type="entry name" value="Aamy"/>
    <property type="match status" value="1"/>
</dbReference>
<dbReference type="InterPro" id="IPR014756">
    <property type="entry name" value="Ig_E-set"/>
</dbReference>
<comment type="catalytic activity">
    <reaction evidence="12 14">
        <text>hydrolysis of (1-&gt;4)-alpha-D-glucosidic linkage in 4-alpha-D-[(1-&gt;4)-alpha-D-glucanosyl]n trehalose to yield trehalose and (1-&gt;4)-alpha-D-glucan.</text>
        <dbReference type="EC" id="3.2.1.141"/>
    </reaction>
</comment>
<feature type="active site" description="Nucleophile" evidence="15">
    <location>
        <position position="252"/>
    </location>
</feature>
<keyword evidence="6" id="KW-0963">Cytoplasm</keyword>
<dbReference type="InterPro" id="IPR044901">
    <property type="entry name" value="Trehalose_TreZ_E-set_sf"/>
</dbReference>
<name>A0A3N2CZ45_9ACTN</name>
<dbReference type="Gene3D" id="1.10.10.760">
    <property type="entry name" value="E-set domains of sugar-utilizing enzymes"/>
    <property type="match status" value="1"/>
</dbReference>
<dbReference type="Proteomes" id="UP000281738">
    <property type="component" value="Unassembled WGS sequence"/>
</dbReference>
<evidence type="ECO:0000256" key="4">
    <source>
        <dbReference type="ARBA" id="ARBA00012268"/>
    </source>
</evidence>
<feature type="domain" description="Glycosyl hydrolase family 13 catalytic" evidence="18">
    <location>
        <begin position="106"/>
        <end position="452"/>
    </location>
</feature>